<sequence length="50" mass="6181">MELLDIERKRHQVRMKIEEERTAFEKMDQRELILSNLDTFFNDIQSLKIE</sequence>
<dbReference type="EMBL" id="KZ303892">
    <property type="protein sequence ID" value="PHZ07212.1"/>
    <property type="molecule type" value="Genomic_DNA"/>
</dbReference>
<organism evidence="1 2">
    <name type="scientific">Rhizopus microsporus ATCC 52813</name>
    <dbReference type="NCBI Taxonomy" id="1340429"/>
    <lineage>
        <taxon>Eukaryota</taxon>
        <taxon>Fungi</taxon>
        <taxon>Fungi incertae sedis</taxon>
        <taxon>Mucoromycota</taxon>
        <taxon>Mucoromycotina</taxon>
        <taxon>Mucoromycetes</taxon>
        <taxon>Mucorales</taxon>
        <taxon>Mucorineae</taxon>
        <taxon>Rhizopodaceae</taxon>
        <taxon>Rhizopus</taxon>
    </lineage>
</organism>
<protein>
    <submittedName>
        <fullName evidence="1">Uncharacterized protein</fullName>
    </submittedName>
</protein>
<gene>
    <name evidence="1" type="ORF">RHIMIDRAFT_296104</name>
</gene>
<reference evidence="1 2" key="1">
    <citation type="journal article" date="2016" name="Proc. Natl. Acad. Sci. U.S.A.">
        <title>Lipid metabolic changes in an early divergent fungus govern the establishment of a mutualistic symbiosis with endobacteria.</title>
        <authorList>
            <person name="Lastovetsky O.A."/>
            <person name="Gaspar M.L."/>
            <person name="Mondo S.J."/>
            <person name="LaButti K.M."/>
            <person name="Sandor L."/>
            <person name="Grigoriev I.V."/>
            <person name="Henry S.A."/>
            <person name="Pawlowska T.E."/>
        </authorList>
    </citation>
    <scope>NUCLEOTIDE SEQUENCE [LARGE SCALE GENOMIC DNA]</scope>
    <source>
        <strain evidence="1 2">ATCC 52813</strain>
    </source>
</reference>
<dbReference type="RefSeq" id="XP_023460920.1">
    <property type="nucleotide sequence ID" value="XM_023614244.1"/>
</dbReference>
<keyword evidence="2" id="KW-1185">Reference proteome</keyword>
<evidence type="ECO:0000313" key="2">
    <source>
        <dbReference type="Proteomes" id="UP000242254"/>
    </source>
</evidence>
<evidence type="ECO:0000313" key="1">
    <source>
        <dbReference type="EMBL" id="PHZ07212.1"/>
    </source>
</evidence>
<dbReference type="GeneID" id="35445233"/>
<proteinExistence type="predicted"/>
<accession>A0A2G4SEJ9</accession>
<dbReference type="Proteomes" id="UP000242254">
    <property type="component" value="Unassembled WGS sequence"/>
</dbReference>
<name>A0A2G4SEJ9_RHIZD</name>
<dbReference type="AlphaFoldDB" id="A0A2G4SEJ9"/>